<evidence type="ECO:0000256" key="1">
    <source>
        <dbReference type="SAM" id="Phobius"/>
    </source>
</evidence>
<accession>B4VVN7</accession>
<protein>
    <submittedName>
        <fullName evidence="2">Uncharacterized protein</fullName>
    </submittedName>
</protein>
<name>B4VVN7_9CYAN</name>
<dbReference type="eggNOG" id="ENOG50322VM">
    <property type="taxonomic scope" value="Bacteria"/>
</dbReference>
<dbReference type="AlphaFoldDB" id="B4VVN7"/>
<feature type="transmembrane region" description="Helical" evidence="1">
    <location>
        <begin position="28"/>
        <end position="49"/>
    </location>
</feature>
<dbReference type="HOGENOM" id="CLU_194249_0_0_3"/>
<dbReference type="EMBL" id="DS989855">
    <property type="protein sequence ID" value="EDX74054.1"/>
    <property type="molecule type" value="Genomic_DNA"/>
</dbReference>
<evidence type="ECO:0000313" key="3">
    <source>
        <dbReference type="Proteomes" id="UP000003835"/>
    </source>
</evidence>
<proteinExistence type="predicted"/>
<sequence>MCGSLTSTNDEICMICGYPAKGHPKTIWLKWIALILALAIGLPLIIATFQNLVSSETPIQSVPSESK</sequence>
<gene>
    <name evidence="2" type="ORF">MC7420_5934</name>
</gene>
<keyword evidence="1" id="KW-0472">Membrane</keyword>
<organism evidence="2 3">
    <name type="scientific">Coleofasciculus chthonoplastes PCC 7420</name>
    <dbReference type="NCBI Taxonomy" id="118168"/>
    <lineage>
        <taxon>Bacteria</taxon>
        <taxon>Bacillati</taxon>
        <taxon>Cyanobacteriota</taxon>
        <taxon>Cyanophyceae</taxon>
        <taxon>Coleofasciculales</taxon>
        <taxon>Coleofasciculaceae</taxon>
        <taxon>Coleofasciculus</taxon>
    </lineage>
</organism>
<dbReference type="Proteomes" id="UP000003835">
    <property type="component" value="Unassembled WGS sequence"/>
</dbReference>
<keyword evidence="1" id="KW-0812">Transmembrane</keyword>
<keyword evidence="1" id="KW-1133">Transmembrane helix</keyword>
<evidence type="ECO:0000313" key="2">
    <source>
        <dbReference type="EMBL" id="EDX74054.1"/>
    </source>
</evidence>
<reference evidence="2 3" key="1">
    <citation type="submission" date="2008-07" db="EMBL/GenBank/DDBJ databases">
        <authorList>
            <person name="Tandeau de Marsac N."/>
            <person name="Ferriera S."/>
            <person name="Johnson J."/>
            <person name="Kravitz S."/>
            <person name="Beeson K."/>
            <person name="Sutton G."/>
            <person name="Rogers Y.-H."/>
            <person name="Friedman R."/>
            <person name="Frazier M."/>
            <person name="Venter J.C."/>
        </authorList>
    </citation>
    <scope>NUCLEOTIDE SEQUENCE [LARGE SCALE GENOMIC DNA]</scope>
    <source>
        <strain evidence="2 3">PCC 7420</strain>
    </source>
</reference>
<keyword evidence="3" id="KW-1185">Reference proteome</keyword>